<dbReference type="PANTHER" id="PTHR34473:SF2">
    <property type="entry name" value="UPF0699 TRANSMEMBRANE PROTEIN YDBT"/>
    <property type="match status" value="1"/>
</dbReference>
<sequence length="522" mass="59861">MNNNNEPAAVPLAELNQTVSQAEWHRVSPIAILYFAVAVLRFFVGQFVYLIPPFILLFNRIKENPGLAIGLLSGLLLLIITAAVLKYYYFQYRLSAGTVEIRSGVVSKKYLNLPFNRIQNIKLEQPLFYRPADYVCLQLDTAGSVHQEARLVALSRPFAESLKQHILDLRQTEANAPEHTRPEHAAAVSASEPEQLLNQRSLADLVIHGISNNRIWLFLGLAAPFYNQLADKVLDVLLQAGIDLPAMFDPTQQSWFVIGLYAVSLTMFIMLLLTLFSILGSVLSFYGYTLHKKQDNYIRRSGLLTRHEVSMKFSRLQWVALKRDWLDMLLGRVNLSFEQINGQQQFATEQKIMVPSVTPAEATTLLADAYPDNQLRQIAFNPVSKRFIWRYLLLYWLPAGVVGTLLLWLQQQQTLALLSIVPLVFWALLIVMRWYRYGYAQDNNYCYIRRGYFGVDYYCFAKYKLQQVQFKQSWLMRRAGLCSVKLVMASGALEIPFMAETDGRAILEQGLYQLERSNKAWM</sequence>
<dbReference type="InterPro" id="IPR005182">
    <property type="entry name" value="YdbS-like_PH"/>
</dbReference>
<feature type="transmembrane region" description="Helical" evidence="1">
    <location>
        <begin position="391"/>
        <end position="409"/>
    </location>
</feature>
<feature type="transmembrane region" description="Helical" evidence="1">
    <location>
        <begin position="415"/>
        <end position="435"/>
    </location>
</feature>
<feature type="domain" description="YdbS-like PH" evidence="2">
    <location>
        <begin position="87"/>
        <end position="166"/>
    </location>
</feature>
<reference evidence="4" key="1">
    <citation type="submission" date="2017-09" db="EMBL/GenBank/DDBJ databases">
        <authorList>
            <person name="Varghese N."/>
            <person name="Submissions S."/>
        </authorList>
    </citation>
    <scope>NUCLEOTIDE SEQUENCE [LARGE SCALE GENOMIC DNA]</scope>
    <source>
        <strain evidence="4">CGMCC 1.12461</strain>
    </source>
</reference>
<evidence type="ECO:0000256" key="1">
    <source>
        <dbReference type="SAM" id="Phobius"/>
    </source>
</evidence>
<keyword evidence="1" id="KW-0472">Membrane</keyword>
<name>A0A285I6G9_9GAMM</name>
<feature type="transmembrane region" description="Helical" evidence="1">
    <location>
        <begin position="255"/>
        <end position="288"/>
    </location>
</feature>
<accession>A0A285I6G9</accession>
<evidence type="ECO:0000313" key="3">
    <source>
        <dbReference type="EMBL" id="SNY43437.1"/>
    </source>
</evidence>
<feature type="transmembrane region" description="Helical" evidence="1">
    <location>
        <begin position="31"/>
        <end position="55"/>
    </location>
</feature>
<dbReference type="EMBL" id="OBEB01000001">
    <property type="protein sequence ID" value="SNY43437.1"/>
    <property type="molecule type" value="Genomic_DNA"/>
</dbReference>
<feature type="domain" description="YdbS-like PH" evidence="2">
    <location>
        <begin position="434"/>
        <end position="508"/>
    </location>
</feature>
<dbReference type="Pfam" id="PF03703">
    <property type="entry name" value="bPH_2"/>
    <property type="match status" value="2"/>
</dbReference>
<protein>
    <submittedName>
        <fullName evidence="3">Putative membrane protein</fullName>
    </submittedName>
</protein>
<feature type="transmembrane region" description="Helical" evidence="1">
    <location>
        <begin position="67"/>
        <end position="89"/>
    </location>
</feature>
<organism evidence="3 4">
    <name type="scientific">Arsukibacterium tuosuense</name>
    <dbReference type="NCBI Taxonomy" id="1323745"/>
    <lineage>
        <taxon>Bacteria</taxon>
        <taxon>Pseudomonadati</taxon>
        <taxon>Pseudomonadota</taxon>
        <taxon>Gammaproteobacteria</taxon>
        <taxon>Chromatiales</taxon>
        <taxon>Chromatiaceae</taxon>
        <taxon>Arsukibacterium</taxon>
    </lineage>
</organism>
<keyword evidence="1" id="KW-1133">Transmembrane helix</keyword>
<evidence type="ECO:0000259" key="2">
    <source>
        <dbReference type="Pfam" id="PF03703"/>
    </source>
</evidence>
<dbReference type="AlphaFoldDB" id="A0A285I6G9"/>
<evidence type="ECO:0000313" key="4">
    <source>
        <dbReference type="Proteomes" id="UP000219353"/>
    </source>
</evidence>
<dbReference type="InterPro" id="IPR014529">
    <property type="entry name" value="UCP026631"/>
</dbReference>
<keyword evidence="4" id="KW-1185">Reference proteome</keyword>
<dbReference type="RefSeq" id="WP_170948910.1">
    <property type="nucleotide sequence ID" value="NZ_OBEB01000001.1"/>
</dbReference>
<dbReference type="PANTHER" id="PTHR34473">
    <property type="entry name" value="UPF0699 TRANSMEMBRANE PROTEIN YDBS"/>
    <property type="match status" value="1"/>
</dbReference>
<keyword evidence="1" id="KW-0812">Transmembrane</keyword>
<dbReference type="Proteomes" id="UP000219353">
    <property type="component" value="Unassembled WGS sequence"/>
</dbReference>
<proteinExistence type="predicted"/>
<gene>
    <name evidence="3" type="ORF">SAMN06297280_0588</name>
</gene>
<dbReference type="PIRSF" id="PIRSF026631">
    <property type="entry name" value="UCP026631"/>
    <property type="match status" value="1"/>
</dbReference>